<dbReference type="AlphaFoldDB" id="A0A7X2THD6"/>
<feature type="transmembrane region" description="Helical" evidence="1">
    <location>
        <begin position="12"/>
        <end position="30"/>
    </location>
</feature>
<feature type="transmembrane region" description="Helical" evidence="1">
    <location>
        <begin position="56"/>
        <end position="75"/>
    </location>
</feature>
<keyword evidence="1" id="KW-0812">Transmembrane</keyword>
<dbReference type="SUPFAM" id="SSF48317">
    <property type="entry name" value="Acid phosphatase/Vanadium-dependent haloperoxidase"/>
    <property type="match status" value="1"/>
</dbReference>
<dbReference type="EMBL" id="VUMN01000044">
    <property type="protein sequence ID" value="MSS59703.1"/>
    <property type="molecule type" value="Genomic_DNA"/>
</dbReference>
<sequence>MRKLKQFYQSNPMRFMIIAYGLYIICFFLLDNWDRSSYTYLHSSIDDLIPFATQAVYFYISWFPLMVVPILTFWHRKSYEELWDFIMPMLMAMFLSLLIYLFWPNALRLRPAEVTGNSLSAWITRAIQSADSPTNVCPSIHVSTTILIDCSLHRSPQFRKKGIAASALLHLLVIAICISVMMLKQHSIIDVASGAVFAFVLNYLWVHKLNPGPETEMH</sequence>
<reference evidence="2 3" key="1">
    <citation type="submission" date="2019-08" db="EMBL/GenBank/DDBJ databases">
        <title>In-depth cultivation of the pig gut microbiome towards novel bacterial diversity and tailored functional studies.</title>
        <authorList>
            <person name="Wylensek D."/>
            <person name="Hitch T.C.A."/>
            <person name="Clavel T."/>
        </authorList>
    </citation>
    <scope>NUCLEOTIDE SEQUENCE [LARGE SCALE GENOMIC DNA]</scope>
    <source>
        <strain evidence="2 3">Oil+RF-744-GAM-WT-6</strain>
    </source>
</reference>
<keyword evidence="1" id="KW-1133">Transmembrane helix</keyword>
<comment type="caution">
    <text evidence="2">The sequence shown here is derived from an EMBL/GenBank/DDBJ whole genome shotgun (WGS) entry which is preliminary data.</text>
</comment>
<proteinExistence type="predicted"/>
<protein>
    <submittedName>
        <fullName evidence="2">Serine/threonine protein phosphatase</fullName>
    </submittedName>
</protein>
<evidence type="ECO:0000256" key="1">
    <source>
        <dbReference type="SAM" id="Phobius"/>
    </source>
</evidence>
<name>A0A7X2THD6_9FIRM</name>
<keyword evidence="3" id="KW-1185">Reference proteome</keyword>
<gene>
    <name evidence="2" type="ORF">FYJ51_12445</name>
</gene>
<dbReference type="InterPro" id="IPR036938">
    <property type="entry name" value="PAP2/HPO_sf"/>
</dbReference>
<evidence type="ECO:0000313" key="3">
    <source>
        <dbReference type="Proteomes" id="UP000461880"/>
    </source>
</evidence>
<accession>A0A7X2THD6</accession>
<evidence type="ECO:0000313" key="2">
    <source>
        <dbReference type="EMBL" id="MSS59703.1"/>
    </source>
</evidence>
<organism evidence="2 3">
    <name type="scientific">Stecheria intestinalis</name>
    <dbReference type="NCBI Taxonomy" id="2606630"/>
    <lineage>
        <taxon>Bacteria</taxon>
        <taxon>Bacillati</taxon>
        <taxon>Bacillota</taxon>
        <taxon>Erysipelotrichia</taxon>
        <taxon>Erysipelotrichales</taxon>
        <taxon>Erysipelotrichaceae</taxon>
        <taxon>Stecheria</taxon>
    </lineage>
</organism>
<dbReference type="Proteomes" id="UP000461880">
    <property type="component" value="Unassembled WGS sequence"/>
</dbReference>
<keyword evidence="1" id="KW-0472">Membrane</keyword>
<feature type="transmembrane region" description="Helical" evidence="1">
    <location>
        <begin position="188"/>
        <end position="206"/>
    </location>
</feature>
<feature type="transmembrane region" description="Helical" evidence="1">
    <location>
        <begin position="82"/>
        <end position="103"/>
    </location>
</feature>
<feature type="transmembrane region" description="Helical" evidence="1">
    <location>
        <begin position="162"/>
        <end position="181"/>
    </location>
</feature>
<dbReference type="RefSeq" id="WP_154505922.1">
    <property type="nucleotide sequence ID" value="NZ_VUMN01000044.1"/>
</dbReference>